<evidence type="ECO:0000256" key="1">
    <source>
        <dbReference type="SAM" id="MobiDB-lite"/>
    </source>
</evidence>
<evidence type="ECO:0000313" key="4">
    <source>
        <dbReference type="Proteomes" id="UP000186218"/>
    </source>
</evidence>
<evidence type="ECO:0000256" key="2">
    <source>
        <dbReference type="SAM" id="Phobius"/>
    </source>
</evidence>
<feature type="transmembrane region" description="Helical" evidence="2">
    <location>
        <begin position="88"/>
        <end position="109"/>
    </location>
</feature>
<sequence length="190" mass="20941">MSRRDRESVSFHPTESSAGPEQSDAVDLDGRDQRERRETPTERLDRNWGDLIQELRVVQTGVQFLTGFLLTLPFQQQFGRLDSVDIDIYLTTICASIAATVFLQTPVSVHRALFRRHQRREAVALAHRMAVVGLLLLSVAITGVAALIFDVVVNRVSGVIAAVITVGTVAVLWVVVPLGVRGRPTNTSDI</sequence>
<feature type="transmembrane region" description="Helical" evidence="2">
    <location>
        <begin position="159"/>
        <end position="180"/>
    </location>
</feature>
<gene>
    <name evidence="3" type="ORF">SAMN05445060_0739</name>
</gene>
<proteinExistence type="predicted"/>
<feature type="compositionally biased region" description="Basic and acidic residues" evidence="1">
    <location>
        <begin position="28"/>
        <end position="42"/>
    </location>
</feature>
<evidence type="ECO:0000313" key="3">
    <source>
        <dbReference type="EMBL" id="SIR76714.1"/>
    </source>
</evidence>
<accession>A0A1N7DLK7</accession>
<keyword evidence="4" id="KW-1185">Reference proteome</keyword>
<dbReference type="EMBL" id="FTNT01000002">
    <property type="protein sequence ID" value="SIR76714.1"/>
    <property type="molecule type" value="Genomic_DNA"/>
</dbReference>
<dbReference type="InterPro" id="IPR046291">
    <property type="entry name" value="DUF6328"/>
</dbReference>
<feature type="compositionally biased region" description="Polar residues" evidence="1">
    <location>
        <begin position="11"/>
        <end position="20"/>
    </location>
</feature>
<organism evidence="3 4">
    <name type="scientific">Williamsia sterculiae</name>
    <dbReference type="NCBI Taxonomy" id="1344003"/>
    <lineage>
        <taxon>Bacteria</taxon>
        <taxon>Bacillati</taxon>
        <taxon>Actinomycetota</taxon>
        <taxon>Actinomycetes</taxon>
        <taxon>Mycobacteriales</taxon>
        <taxon>Nocardiaceae</taxon>
        <taxon>Williamsia</taxon>
    </lineage>
</organism>
<feature type="transmembrane region" description="Helical" evidence="2">
    <location>
        <begin position="130"/>
        <end position="153"/>
    </location>
</feature>
<dbReference type="AlphaFoldDB" id="A0A1N7DLK7"/>
<protein>
    <recommendedName>
        <fullName evidence="5">Sodium:proton antiporter</fullName>
    </recommendedName>
</protein>
<keyword evidence="2" id="KW-0812">Transmembrane</keyword>
<dbReference type="Pfam" id="PF19853">
    <property type="entry name" value="DUF6328"/>
    <property type="match status" value="1"/>
</dbReference>
<dbReference type="RefSeq" id="WP_234974218.1">
    <property type="nucleotide sequence ID" value="NZ_FTNT01000002.1"/>
</dbReference>
<name>A0A1N7DLK7_9NOCA</name>
<keyword evidence="2" id="KW-0472">Membrane</keyword>
<reference evidence="3 4" key="1">
    <citation type="submission" date="2017-01" db="EMBL/GenBank/DDBJ databases">
        <authorList>
            <person name="Mah S.A."/>
            <person name="Swanson W.J."/>
            <person name="Moy G.W."/>
            <person name="Vacquier V.D."/>
        </authorList>
    </citation>
    <scope>NUCLEOTIDE SEQUENCE [LARGE SCALE GENOMIC DNA]</scope>
    <source>
        <strain evidence="3 4">CPCC 203464</strain>
    </source>
</reference>
<feature type="region of interest" description="Disordered" evidence="1">
    <location>
        <begin position="1"/>
        <end position="42"/>
    </location>
</feature>
<dbReference type="STRING" id="1344003.SAMN05445060_0739"/>
<dbReference type="Proteomes" id="UP000186218">
    <property type="component" value="Unassembled WGS sequence"/>
</dbReference>
<evidence type="ECO:0008006" key="5">
    <source>
        <dbReference type="Google" id="ProtNLM"/>
    </source>
</evidence>
<keyword evidence="2" id="KW-1133">Transmembrane helix</keyword>